<dbReference type="KEGG" id="mbai:MB901379_01461"/>
<sequence length="174" mass="18498">MARDTKGPPPAATYSLRRVSLDPHHWHQVRWFLGAEAVAASSCGAAGLIAFYVAAPTRTQFPVAGLSVTPGLCWVLLGIAVTAAVAASRRRLALLFTAAASVCAVSLMFVDAIASTRSGPGPLGFDPAAIVLWGVLFCYNFGLGMWLIPDHLEGPDWVPTGQRSRDTSPEREHT</sequence>
<evidence type="ECO:0000256" key="1">
    <source>
        <dbReference type="SAM" id="Phobius"/>
    </source>
</evidence>
<feature type="transmembrane region" description="Helical" evidence="1">
    <location>
        <begin position="92"/>
        <end position="110"/>
    </location>
</feature>
<dbReference type="RefSeq" id="WP_158015959.1">
    <property type="nucleotide sequence ID" value="NZ_CBCSKE010000016.1"/>
</dbReference>
<gene>
    <name evidence="2" type="ORF">MB901379_01461</name>
</gene>
<name>A0A447GBP6_9MYCO</name>
<feature type="transmembrane region" description="Helical" evidence="1">
    <location>
        <begin position="130"/>
        <end position="148"/>
    </location>
</feature>
<proteinExistence type="predicted"/>
<dbReference type="Proteomes" id="UP000269998">
    <property type="component" value="Chromosome"/>
</dbReference>
<keyword evidence="1" id="KW-0472">Membrane</keyword>
<dbReference type="AlphaFoldDB" id="A0A447GBP6"/>
<feature type="transmembrane region" description="Helical" evidence="1">
    <location>
        <begin position="31"/>
        <end position="55"/>
    </location>
</feature>
<reference evidence="3" key="1">
    <citation type="submission" date="2018-02" db="EMBL/GenBank/DDBJ databases">
        <authorList>
            <person name="Seth-Smith MB H."/>
            <person name="Seth-Smith H."/>
        </authorList>
    </citation>
    <scope>NUCLEOTIDE SEQUENCE [LARGE SCALE GENOMIC DNA]</scope>
</reference>
<feature type="transmembrane region" description="Helical" evidence="1">
    <location>
        <begin position="61"/>
        <end position="85"/>
    </location>
</feature>
<dbReference type="OrthoDB" id="4640268at2"/>
<protein>
    <submittedName>
        <fullName evidence="2">Uncharacterized protein</fullName>
    </submittedName>
</protein>
<evidence type="ECO:0000313" key="3">
    <source>
        <dbReference type="Proteomes" id="UP000269998"/>
    </source>
</evidence>
<evidence type="ECO:0000313" key="2">
    <source>
        <dbReference type="EMBL" id="VDM87910.1"/>
    </source>
</evidence>
<keyword evidence="1" id="KW-0812">Transmembrane</keyword>
<organism evidence="2 3">
    <name type="scientific">Mycobacterium basiliense</name>
    <dbReference type="NCBI Taxonomy" id="2094119"/>
    <lineage>
        <taxon>Bacteria</taxon>
        <taxon>Bacillati</taxon>
        <taxon>Actinomycetota</taxon>
        <taxon>Actinomycetes</taxon>
        <taxon>Mycobacteriales</taxon>
        <taxon>Mycobacteriaceae</taxon>
        <taxon>Mycobacterium</taxon>
    </lineage>
</organism>
<keyword evidence="3" id="KW-1185">Reference proteome</keyword>
<dbReference type="EMBL" id="LR130759">
    <property type="protein sequence ID" value="VDM87910.1"/>
    <property type="molecule type" value="Genomic_DNA"/>
</dbReference>
<keyword evidence="1" id="KW-1133">Transmembrane helix</keyword>
<accession>A0A447GBP6</accession>